<evidence type="ECO:0000313" key="3">
    <source>
        <dbReference type="Proteomes" id="UP000230066"/>
    </source>
</evidence>
<evidence type="ECO:0000313" key="2">
    <source>
        <dbReference type="EMBL" id="THD18257.1"/>
    </source>
</evidence>
<name>A0A4E0R9C4_FASHE</name>
<evidence type="ECO:0000256" key="1">
    <source>
        <dbReference type="SAM" id="MobiDB-lite"/>
    </source>
</evidence>
<dbReference type="Proteomes" id="UP000230066">
    <property type="component" value="Unassembled WGS sequence"/>
</dbReference>
<dbReference type="AlphaFoldDB" id="A0A4E0R9C4"/>
<gene>
    <name evidence="2" type="ORF">D915_010185</name>
</gene>
<feature type="compositionally biased region" description="Polar residues" evidence="1">
    <location>
        <begin position="77"/>
        <end position="87"/>
    </location>
</feature>
<dbReference type="EMBL" id="JXXN02015270">
    <property type="protein sequence ID" value="THD18257.1"/>
    <property type="molecule type" value="Genomic_DNA"/>
</dbReference>
<protein>
    <submittedName>
        <fullName evidence="2">Uncharacterized protein</fullName>
    </submittedName>
</protein>
<feature type="region of interest" description="Disordered" evidence="1">
    <location>
        <begin position="77"/>
        <end position="104"/>
    </location>
</feature>
<sequence>MAISERTSKTVSQAVWSVIPKLKPEEIAYMVGTTTIPCNAANTGSAKATTSRFTNQANSAKTDSRIPVDAIPHVFGSHTTYPTTVDQSKGTKKKKNVKSKSRSKAKELPLYDIQVRVDAPDLKPQSESALSNSPVGADQNGDLHEVLLLQEPTSPDTLSTSELLSHDDILASLAEVRDQRLLNPAFLWGLDRDVPFLPANAAPEDAFIRLLSVLEPDSSSLFPTPDFAGLYETVTEKLAVDHSDPLDSAGKSLSDVEDFTNTEFIIPTECTEG</sequence>
<proteinExistence type="predicted"/>
<organism evidence="2 3">
    <name type="scientific">Fasciola hepatica</name>
    <name type="common">Liver fluke</name>
    <dbReference type="NCBI Taxonomy" id="6192"/>
    <lineage>
        <taxon>Eukaryota</taxon>
        <taxon>Metazoa</taxon>
        <taxon>Spiralia</taxon>
        <taxon>Lophotrochozoa</taxon>
        <taxon>Platyhelminthes</taxon>
        <taxon>Trematoda</taxon>
        <taxon>Digenea</taxon>
        <taxon>Plagiorchiida</taxon>
        <taxon>Echinostomata</taxon>
        <taxon>Echinostomatoidea</taxon>
        <taxon>Fasciolidae</taxon>
        <taxon>Fasciola</taxon>
    </lineage>
</organism>
<accession>A0A4E0R9C4</accession>
<keyword evidence="3" id="KW-1185">Reference proteome</keyword>
<comment type="caution">
    <text evidence="2">The sequence shown here is derived from an EMBL/GenBank/DDBJ whole genome shotgun (WGS) entry which is preliminary data.</text>
</comment>
<feature type="compositionally biased region" description="Basic residues" evidence="1">
    <location>
        <begin position="90"/>
        <end position="103"/>
    </location>
</feature>
<reference evidence="2" key="1">
    <citation type="submission" date="2019-03" db="EMBL/GenBank/DDBJ databases">
        <title>Improved annotation for the trematode Fasciola hepatica.</title>
        <authorList>
            <person name="Choi Y.-J."/>
            <person name="Martin J."/>
            <person name="Mitreva M."/>
        </authorList>
    </citation>
    <scope>NUCLEOTIDE SEQUENCE [LARGE SCALE GENOMIC DNA]</scope>
</reference>